<comment type="caution">
    <text evidence="1">The sequence shown here is derived from an EMBL/GenBank/DDBJ whole genome shotgun (WGS) entry which is preliminary data.</text>
</comment>
<dbReference type="EMBL" id="ADBJ01000037">
    <property type="protein sequence ID" value="EFA78737.1"/>
    <property type="molecule type" value="Genomic_DNA"/>
</dbReference>
<dbReference type="SUPFAM" id="SSF52058">
    <property type="entry name" value="L domain-like"/>
    <property type="match status" value="2"/>
</dbReference>
<gene>
    <name evidence="1" type="ORF">PPL_08198</name>
</gene>
<proteinExistence type="predicted"/>
<keyword evidence="2" id="KW-1185">Reference proteome</keyword>
<reference evidence="1 2" key="1">
    <citation type="journal article" date="2011" name="Genome Res.">
        <title>Phylogeny-wide analysis of social amoeba genomes highlights ancient origins for complex intercellular communication.</title>
        <authorList>
            <person name="Heidel A.J."/>
            <person name="Lawal H.M."/>
            <person name="Felder M."/>
            <person name="Schilde C."/>
            <person name="Helps N.R."/>
            <person name="Tunggal B."/>
            <person name="Rivero F."/>
            <person name="John U."/>
            <person name="Schleicher M."/>
            <person name="Eichinger L."/>
            <person name="Platzer M."/>
            <person name="Noegel A.A."/>
            <person name="Schaap P."/>
            <person name="Gloeckner G."/>
        </authorList>
    </citation>
    <scope>NUCLEOTIDE SEQUENCE [LARGE SCALE GENOMIC DNA]</scope>
    <source>
        <strain evidence="2">ATCC 26659 / Pp 5 / PN500</strain>
    </source>
</reference>
<organism evidence="1 2">
    <name type="scientific">Heterostelium pallidum (strain ATCC 26659 / Pp 5 / PN500)</name>
    <name type="common">Cellular slime mold</name>
    <name type="synonym">Polysphondylium pallidum</name>
    <dbReference type="NCBI Taxonomy" id="670386"/>
    <lineage>
        <taxon>Eukaryota</taxon>
        <taxon>Amoebozoa</taxon>
        <taxon>Evosea</taxon>
        <taxon>Eumycetozoa</taxon>
        <taxon>Dictyostelia</taxon>
        <taxon>Acytosteliales</taxon>
        <taxon>Acytosteliaceae</taxon>
        <taxon>Heterostelium</taxon>
    </lineage>
</organism>
<dbReference type="InParanoid" id="D3BIW3"/>
<accession>D3BIW3</accession>
<dbReference type="InterPro" id="IPR008615">
    <property type="entry name" value="FNIP"/>
</dbReference>
<dbReference type="Pfam" id="PF05725">
    <property type="entry name" value="FNIP"/>
    <property type="match status" value="4"/>
</dbReference>
<dbReference type="PANTHER" id="PTHR32134:SF169">
    <property type="entry name" value="FNIP REPEAT-CONTAINING PROTEIN-RELATED"/>
    <property type="match status" value="1"/>
</dbReference>
<evidence type="ECO:0000313" key="1">
    <source>
        <dbReference type="EMBL" id="EFA78737.1"/>
    </source>
</evidence>
<dbReference type="GeneID" id="31363678"/>
<dbReference type="PANTHER" id="PTHR32134">
    <property type="entry name" value="FNIP REPEAT-CONTAINING PROTEIN"/>
    <property type="match status" value="1"/>
</dbReference>
<evidence type="ECO:0008006" key="3">
    <source>
        <dbReference type="Google" id="ProtNLM"/>
    </source>
</evidence>
<dbReference type="Proteomes" id="UP000001396">
    <property type="component" value="Unassembled WGS sequence"/>
</dbReference>
<dbReference type="RefSeq" id="XP_020430861.1">
    <property type="nucleotide sequence ID" value="XM_020579022.1"/>
</dbReference>
<protein>
    <recommendedName>
        <fullName evidence="3">FNIP repeat-containing protein</fullName>
    </recommendedName>
</protein>
<name>D3BIW3_HETP5</name>
<dbReference type="InterPro" id="IPR051251">
    <property type="entry name" value="STK_FNIP-Repeat"/>
</dbReference>
<evidence type="ECO:0000313" key="2">
    <source>
        <dbReference type="Proteomes" id="UP000001396"/>
    </source>
</evidence>
<sequence>MASDKDSNIDLFDDVKQCISEYFSQIKSDKTSVDQTFISKAMNTPLFNDACYIGYLLSFCDHNDVLDVIMHIFLKSIEIEYSFSTIQRFKLLNKSLDIESYFFKSIEDEHNNKNCISNLSIHNKTLLLWYILNDNVSLLEQIIKNDKLIFCILGNDDAQSNEYLTFFSILMSVGWLNPQEKVDEEHQHWLNKRVKVKQSNIIDLFLSSSSNKKILVGSLFKMNSFFIRDVSVDLQRLETPEFGEMMIRQFPLHVGIRNLESLLIFDIYRVRSIEMPSNLFNRLLEYIKSNDVNITKVLLRKLYINHCGDALSKILLYFYQRVKEPAILRVLFKSLILMESLDRELIISVLTPFKQEFLEFFNNRDYSNWWTCQDLSLLLSYRIKFLRFASRFFTDQKHLQIFETGYFNQNSFKFCKFALSLPCTTTTSKILDKKINTMLFKDIGSMKFLLEIESIDNVVVFLELLYAKFLEDFIQLDPFFSIGFKLFEKIHNHDPTLINQLVSVELITQSNSLLVSDAMSSLLELRKSRPNVNISASPSSHSISIDKPDQHSLITTCSYDIDLSKNIILSNLRKIVVGPKTQYISTELNQIFDVLNQEKSQQIKIVKLIYIGLKQKEIYIPMLNQSVLSANSFNIGNLVCRKWFYERDKYLVLHYNSNKLNNFNFNSFGNQLKFQDVIKNKELEIETLKLGYVSNRSTTKPSTFPKYVRHIEFNSFDVVLPIQLPHNLEVFICRSNDQKSFAIETTLIPLPPRLHTVHITSKQLEGFSMMTSITTMKIRWLHNSDRHLASSDLPPSLINLTLTVSNPYIARYGTGLLINRGVLPKSLKHLILGMNISLESQDIITQLTSLESLNIEMSPHFKIKLPQSLRKLKLPQNFNNAIDVQYILPDNLESLEFGCNFNQKLSYGDLPANLKELILNSSYSAEITVGSFPKGLETLDLGEYVNPIAKKAFPASLRTIHHSFTYYASKLGTLPDSITSLILDKHYHLRRHTTNCFIMITNNNNNNKTIIYNLSHLLLAELTNSLASNLDRICFSLVCRKWFYERHKYLTLHYNSNKLNNSNFNFNSFRNQLKFQESTSIVIKERDEIPRQQTLTTAKELEIIGRVANIFLGKSESMIATSMPTTTTTKKIPASIKSVSFIHPVYDDLPLLPDRIDTLILDSFTNKSTTKPTTFPESLRYLELNTLDVALPIQLPQNLEVLICRSNGRKPFAIETTLIPLPPRLHTVNITSKHLQYFSMMTSITTMIIRWPHTTERHLASSDLPPSLTNLTLSVSNPYIAGYGTGLHINSESPDIITQLTSLESLNIEMSPHFKIKLPQSLRKLKLPQNFNNAIDVQYILPDNLESLEFGCNFNQKLSYGDLPANLKELILNSAYSAEISVGSFPKGLETLDLGEYDKPIAKKAFPASLRTIHHSFTYYASKLGTLPDSITSLILDKHYHLRRHTTNCFIVYSLYGQTMKGGFTDISSLENQLILFH</sequence>